<dbReference type="PROSITE" id="PS50054">
    <property type="entry name" value="TYR_PHOSPHATASE_DUAL"/>
    <property type="match status" value="1"/>
</dbReference>
<dbReference type="InterPro" id="IPR016130">
    <property type="entry name" value="Tyr_Pase_AS"/>
</dbReference>
<keyword evidence="3" id="KW-0808">Transferase</keyword>
<comment type="subcellular location">
    <subcellularLocation>
        <location evidence="3">Nucleus</location>
    </subcellularLocation>
</comment>
<dbReference type="InterPro" id="IPR020422">
    <property type="entry name" value="TYR_PHOSPHATASE_DUAL_dom"/>
</dbReference>
<reference evidence="10" key="1">
    <citation type="submission" date="2022-11" db="UniProtKB">
        <authorList>
            <consortium name="WormBaseParasite"/>
        </authorList>
    </citation>
    <scope>IDENTIFICATION</scope>
</reference>
<dbReference type="SMART" id="SM00195">
    <property type="entry name" value="DSPc"/>
    <property type="match status" value="1"/>
</dbReference>
<dbReference type="GO" id="GO:0006370">
    <property type="term" value="P:7-methylguanosine mRNA capping"/>
    <property type="evidence" value="ECO:0007669"/>
    <property type="project" value="UniProtKB-UniRule"/>
</dbReference>
<dbReference type="Proteomes" id="UP000887578">
    <property type="component" value="Unplaced"/>
</dbReference>
<dbReference type="CDD" id="cd07895">
    <property type="entry name" value="Adenylation_mRNA_capping"/>
    <property type="match status" value="1"/>
</dbReference>
<comment type="catalytic activity">
    <reaction evidence="3">
        <text>a 5'-end triphospho-ribonucleoside in mRNA + H2O = a 5'-end diphospho-ribonucleoside in mRNA + phosphate + H(+)</text>
        <dbReference type="Rhea" id="RHEA:67004"/>
        <dbReference type="Rhea" id="RHEA-COMP:17164"/>
        <dbReference type="Rhea" id="RHEA-COMP:17165"/>
        <dbReference type="ChEBI" id="CHEBI:15377"/>
        <dbReference type="ChEBI" id="CHEBI:15378"/>
        <dbReference type="ChEBI" id="CHEBI:43474"/>
        <dbReference type="ChEBI" id="CHEBI:167616"/>
        <dbReference type="ChEBI" id="CHEBI:167618"/>
        <dbReference type="EC" id="3.6.1.74"/>
    </reaction>
</comment>
<dbReference type="GO" id="GO:0004651">
    <property type="term" value="F:polynucleotide 5'-phosphatase activity"/>
    <property type="evidence" value="ECO:0007669"/>
    <property type="project" value="UniProtKB-UniRule"/>
</dbReference>
<keyword evidence="9" id="KW-1185">Reference proteome</keyword>
<dbReference type="GO" id="GO:0004721">
    <property type="term" value="F:phosphoprotein phosphatase activity"/>
    <property type="evidence" value="ECO:0007669"/>
    <property type="project" value="UniProtKB-UniRule"/>
</dbReference>
<feature type="binding site" evidence="6">
    <location>
        <position position="312"/>
    </location>
    <ligand>
        <name>GTP</name>
        <dbReference type="ChEBI" id="CHEBI:37565"/>
    </ligand>
</feature>
<dbReference type="InterPro" id="IPR001339">
    <property type="entry name" value="mRNA_cap_enzyme_adenylation"/>
</dbReference>
<feature type="domain" description="Tyrosine-protein phosphatase" evidence="7">
    <location>
        <begin position="53"/>
        <end position="203"/>
    </location>
</feature>
<keyword evidence="3" id="KW-0539">Nucleus</keyword>
<comment type="catalytic activity">
    <reaction evidence="3">
        <text>a 5'-end diphospho-ribonucleoside in mRNA + GTP + H(+) = a 5'-end (5'-triphosphoguanosine)-ribonucleoside in mRNA + diphosphate</text>
        <dbReference type="Rhea" id="RHEA:67012"/>
        <dbReference type="Rhea" id="RHEA-COMP:17165"/>
        <dbReference type="Rhea" id="RHEA-COMP:17166"/>
        <dbReference type="ChEBI" id="CHEBI:15378"/>
        <dbReference type="ChEBI" id="CHEBI:33019"/>
        <dbReference type="ChEBI" id="CHEBI:37565"/>
        <dbReference type="ChEBI" id="CHEBI:167616"/>
        <dbReference type="ChEBI" id="CHEBI:167617"/>
    </reaction>
</comment>
<evidence type="ECO:0000256" key="1">
    <source>
        <dbReference type="ARBA" id="ARBA00022801"/>
    </source>
</evidence>
<dbReference type="InterPro" id="IPR017074">
    <property type="entry name" value="mRNA_cap_enz_bifunc"/>
</dbReference>
<dbReference type="Gene3D" id="3.90.190.10">
    <property type="entry name" value="Protein tyrosine phosphatase superfamily"/>
    <property type="match status" value="1"/>
</dbReference>
<dbReference type="GO" id="GO:0005525">
    <property type="term" value="F:GTP binding"/>
    <property type="evidence" value="ECO:0007669"/>
    <property type="project" value="UniProtKB-UniRule"/>
</dbReference>
<comment type="similarity">
    <text evidence="3">In the N-terminal section; belongs to the non-receptor class of the protein-tyrosine phosphatase family.</text>
</comment>
<dbReference type="PROSITE" id="PS50056">
    <property type="entry name" value="TYR_PHOSPHATASE_2"/>
    <property type="match status" value="1"/>
</dbReference>
<dbReference type="InterPro" id="IPR000387">
    <property type="entry name" value="Tyr_Pase_dom"/>
</dbReference>
<evidence type="ECO:0000256" key="4">
    <source>
        <dbReference type="PIRSR" id="PIRSR036958-1"/>
    </source>
</evidence>
<comment type="similarity">
    <text evidence="3">In the C-terminal section; belongs to the eukaryotic GTase family.</text>
</comment>
<dbReference type="PROSITE" id="PS00383">
    <property type="entry name" value="TYR_PHOSPHATASE_1"/>
    <property type="match status" value="1"/>
</dbReference>
<dbReference type="SUPFAM" id="SSF52799">
    <property type="entry name" value="(Phosphotyrosine protein) phosphatases II"/>
    <property type="match status" value="1"/>
</dbReference>
<dbReference type="GO" id="GO:0005634">
    <property type="term" value="C:nucleus"/>
    <property type="evidence" value="ECO:0007669"/>
    <property type="project" value="UniProtKB-SubCell"/>
</dbReference>
<feature type="domain" description="Tyrosine specific protein phosphatases" evidence="8">
    <location>
        <begin position="124"/>
        <end position="191"/>
    </location>
</feature>
<feature type="active site" description="Phosphocysteine intermediate" evidence="4">
    <location>
        <position position="146"/>
    </location>
</feature>
<evidence type="ECO:0000256" key="2">
    <source>
        <dbReference type="ARBA" id="ARBA00022912"/>
    </source>
</evidence>
<accession>A0A914PW27</accession>
<dbReference type="InterPro" id="IPR000340">
    <property type="entry name" value="Dual-sp_phosphatase_cat-dom"/>
</dbReference>
<feature type="binding site" evidence="6">
    <location>
        <position position="328"/>
    </location>
    <ligand>
        <name>GTP</name>
        <dbReference type="ChEBI" id="CHEBI:37565"/>
    </ligand>
</feature>
<dbReference type="EC" id="3.6.1.74" evidence="3"/>
<dbReference type="InterPro" id="IPR029021">
    <property type="entry name" value="Prot-tyrosine_phosphatase-like"/>
</dbReference>
<sequence>MDQTLKEKHANGVTKEKAMEFGLPKHWENCPKIGKIIQGIFLPFKTPLSDAYDDLLEDATKFYPQEIFDNTFEGSKDGAKVKLWINLSYTERYYGWKAVTTNDCQYVHIPLRGHKETPSEEETKKFIGIVNDFVKEHPNDIIAVHCTHGFNRTGFLIASYLIQTMKWNVEKAVKEFAEARPNGIYKEDYLKDLFQRFDSSFNPDNNLSFEAPGLPVWHNIIDGISEMGLEDKPKPNPRFNNANIRGVHFIDDPEKQEALLKHLQKLLQPFSSMDLEASNEFSGSQPILVDKQNICLLSSHPYKVTWKAYGTRYLIYIKGENEIYAFDRDNNVFQLPLKFPKKDSLDEHVSETIIEADMVTEKNIVNERIWYNNKMFIFDIIIHEGEEIGKESYQKRYFAINQFLTSPRSQAIKKRLTEKEPIYVFRKTVYNINKSQFILGPEFRETTKHVDSLIFQPSEEPYTCESSTNLLEWNPKSSVTKEFLMEYIEKNGMKQEQQKPKVWYNRVPRNNDSKMG</sequence>
<dbReference type="Gene3D" id="3.30.470.30">
    <property type="entry name" value="DNA ligase/mRNA capping enzyme"/>
    <property type="match status" value="1"/>
</dbReference>
<dbReference type="PANTHER" id="PTHR10367:SF17">
    <property type="entry name" value="MRNA-CAPPING ENZYME"/>
    <property type="match status" value="1"/>
</dbReference>
<dbReference type="PIRSF" id="PIRSF036958">
    <property type="entry name" value="mRNA_capping_HCE"/>
    <property type="match status" value="1"/>
</dbReference>
<evidence type="ECO:0000256" key="6">
    <source>
        <dbReference type="PIRSR" id="PIRSR036958-3"/>
    </source>
</evidence>
<dbReference type="EC" id="2.7.7.50" evidence="3"/>
<evidence type="ECO:0000313" key="10">
    <source>
        <dbReference type="WBParaSite" id="PDA_v2.g22986.t1"/>
    </source>
</evidence>
<keyword evidence="3 6" id="KW-0342">GTP-binding</keyword>
<dbReference type="Pfam" id="PF01331">
    <property type="entry name" value="mRNA_cap_enzyme"/>
    <property type="match status" value="1"/>
</dbReference>
<keyword evidence="2" id="KW-0904">Protein phosphatase</keyword>
<dbReference type="SUPFAM" id="SSF56091">
    <property type="entry name" value="DNA ligase/mRNA capping enzyme, catalytic domain"/>
    <property type="match status" value="1"/>
</dbReference>
<protein>
    <recommendedName>
        <fullName evidence="3">mRNA-capping enzyme</fullName>
    </recommendedName>
    <domain>
        <recommendedName>
            <fullName evidence="3">mRNA 5'-triphosphate monophosphatase</fullName>
            <ecNumber evidence="3">3.6.1.74</ecNumber>
        </recommendedName>
        <alternativeName>
            <fullName evidence="3">mRNA 5'-phosphatase</fullName>
        </alternativeName>
    </domain>
    <domain>
        <recommendedName>
            <fullName evidence="3">mRNA guanylyltransferase</fullName>
            <ecNumber evidence="3">2.7.7.50</ecNumber>
        </recommendedName>
        <alternativeName>
            <fullName evidence="3">GTP--RNA guanylyltransferase</fullName>
            <shortName evidence="3">GTase</shortName>
        </alternativeName>
    </domain>
</protein>
<dbReference type="GO" id="GO:0004484">
    <property type="term" value="F:mRNA guanylyltransferase activity"/>
    <property type="evidence" value="ECO:0007669"/>
    <property type="project" value="UniProtKB-UniRule"/>
</dbReference>
<comment type="function">
    <text evidence="3">Bifunctional mRNA-capping enzyme exhibiting RNA 5'-triphosphate monophosphatase activity in the N-terminal part and mRNA guanylyltransferase activity in the C-terminal part. Catalyzes the first two steps of cap formation: by removing the gamma-phosphate from the 5'-triphosphate end of nascent mRNA to yield a diphosphate end, and by transferring the GMP moiety of GTP to the 5'-diphosphate terminus of RNA via a covalent enzyme-GMP reaction intermediate.</text>
</comment>
<dbReference type="GO" id="GO:0140818">
    <property type="term" value="F:mRNA 5'-triphosphate monophosphatase activity"/>
    <property type="evidence" value="ECO:0007669"/>
    <property type="project" value="UniProtKB-EC"/>
</dbReference>
<keyword evidence="3" id="KW-0548">Nucleotidyltransferase</keyword>
<proteinExistence type="inferred from homology"/>
<feature type="active site" description="N6-GMP-lysine intermediate" evidence="5">
    <location>
        <position position="307"/>
    </location>
</feature>
<keyword evidence="3 6" id="KW-0547">Nucleotide-binding</keyword>
<dbReference type="InterPro" id="IPR051029">
    <property type="entry name" value="mRNA_Capping_Enz/RNA_Phosphat"/>
</dbReference>
<evidence type="ECO:0000256" key="3">
    <source>
        <dbReference type="PIRNR" id="PIRNR036958"/>
    </source>
</evidence>
<name>A0A914PW27_9BILA</name>
<evidence type="ECO:0000313" key="9">
    <source>
        <dbReference type="Proteomes" id="UP000887578"/>
    </source>
</evidence>
<dbReference type="PANTHER" id="PTHR10367">
    <property type="entry name" value="MRNA-CAPPING ENZYME"/>
    <property type="match status" value="1"/>
</dbReference>
<dbReference type="AlphaFoldDB" id="A0A914PW27"/>
<dbReference type="WBParaSite" id="PDA_v2.g22986.t1">
    <property type="protein sequence ID" value="PDA_v2.g22986.t1"/>
    <property type="gene ID" value="PDA_v2.g22986"/>
</dbReference>
<evidence type="ECO:0000259" key="8">
    <source>
        <dbReference type="PROSITE" id="PS50056"/>
    </source>
</evidence>
<keyword evidence="3" id="KW-0507">mRNA processing</keyword>
<dbReference type="GO" id="GO:0005524">
    <property type="term" value="F:ATP binding"/>
    <property type="evidence" value="ECO:0007669"/>
    <property type="project" value="InterPro"/>
</dbReference>
<keyword evidence="1 3" id="KW-0378">Hydrolase</keyword>
<evidence type="ECO:0000256" key="5">
    <source>
        <dbReference type="PIRSR" id="PIRSR036958-2"/>
    </source>
</evidence>
<dbReference type="Pfam" id="PF00782">
    <property type="entry name" value="DSPc"/>
    <property type="match status" value="1"/>
</dbReference>
<organism evidence="9 10">
    <name type="scientific">Panagrolaimus davidi</name>
    <dbReference type="NCBI Taxonomy" id="227884"/>
    <lineage>
        <taxon>Eukaryota</taxon>
        <taxon>Metazoa</taxon>
        <taxon>Ecdysozoa</taxon>
        <taxon>Nematoda</taxon>
        <taxon>Chromadorea</taxon>
        <taxon>Rhabditida</taxon>
        <taxon>Tylenchina</taxon>
        <taxon>Panagrolaimomorpha</taxon>
        <taxon>Panagrolaimoidea</taxon>
        <taxon>Panagrolaimidae</taxon>
        <taxon>Panagrolaimus</taxon>
    </lineage>
</organism>
<evidence type="ECO:0000259" key="7">
    <source>
        <dbReference type="PROSITE" id="PS50054"/>
    </source>
</evidence>
<keyword evidence="3" id="KW-0506">mRNA capping</keyword>